<dbReference type="STRING" id="857967.G0R3C9"/>
<reference evidence="4 5" key="1">
    <citation type="submission" date="2011-07" db="EMBL/GenBank/DDBJ databases">
        <authorList>
            <person name="Coyne R."/>
            <person name="Brami D."/>
            <person name="Johnson J."/>
            <person name="Hostetler J."/>
            <person name="Hannick L."/>
            <person name="Clark T."/>
            <person name="Cassidy-Hanley D."/>
            <person name="Inman J."/>
        </authorList>
    </citation>
    <scope>NUCLEOTIDE SEQUENCE [LARGE SCALE GENOMIC DNA]</scope>
    <source>
        <strain evidence="4 5">G5</strain>
    </source>
</reference>
<feature type="domain" description="Atg6 BARA" evidence="3">
    <location>
        <begin position="164"/>
        <end position="339"/>
    </location>
</feature>
<name>G0R3C9_ICHMU</name>
<sequence length="356" mass="42983">KKEEEEESIKLNCNSCKEEKTQEQLLFFTINYEKQYYCFECKQKLEQGTKEIEQLEKQINEIQINLTEINSKISHVTHEINLIKTSEQKNETEIEQEYKQLEQEEEELNQKIFELKEKILTYEQQENEYWDEVNIFEKNLYQVLEKKQIAENQEKHYNEQLIKLNTYNTLNQVFNIQCDEQAGTINNIIIGKKLNQEIVWDETNAGLGQIAMLFSYLVKKYGYEMKFIKDINLCANESQICEIEKNQILQLYGPLNYQSEYSRFDQAIKLLLKEFYCFYEFLINQVKIGDYVEEVKLPYNIDIQKCEIDYVEISIMKNIDLWTSGMKKFLINFKYIIYINELYYSKKEIEYLEQEN</sequence>
<dbReference type="OrthoDB" id="20368at2759"/>
<keyword evidence="2" id="KW-0175">Coiled coil</keyword>
<dbReference type="RefSeq" id="XP_004027370.1">
    <property type="nucleotide sequence ID" value="XM_004027321.1"/>
</dbReference>
<dbReference type="AlphaFoldDB" id="G0R3C9"/>
<dbReference type="eggNOG" id="KOG2751">
    <property type="taxonomic scope" value="Eukaryota"/>
</dbReference>
<comment type="similarity">
    <text evidence="1">Belongs to the beclin family.</text>
</comment>
<evidence type="ECO:0000259" key="3">
    <source>
        <dbReference type="Pfam" id="PF04111"/>
    </source>
</evidence>
<proteinExistence type="inferred from homology"/>
<dbReference type="GO" id="GO:0043548">
    <property type="term" value="F:phosphatidylinositol 3-kinase binding"/>
    <property type="evidence" value="ECO:0007669"/>
    <property type="project" value="TreeGrafter"/>
</dbReference>
<dbReference type="GO" id="GO:0000423">
    <property type="term" value="P:mitophagy"/>
    <property type="evidence" value="ECO:0007669"/>
    <property type="project" value="TreeGrafter"/>
</dbReference>
<feature type="non-terminal residue" evidence="4">
    <location>
        <position position="1"/>
    </location>
</feature>
<dbReference type="PANTHER" id="PTHR12768:SF4">
    <property type="entry name" value="BECLIN-1"/>
    <property type="match status" value="1"/>
</dbReference>
<protein>
    <recommendedName>
        <fullName evidence="3">Atg6 BARA domain-containing protein</fullName>
    </recommendedName>
</protein>
<dbReference type="OMA" id="TATFEIW"/>
<dbReference type="GO" id="GO:0006995">
    <property type="term" value="P:cellular response to nitrogen starvation"/>
    <property type="evidence" value="ECO:0007669"/>
    <property type="project" value="TreeGrafter"/>
</dbReference>
<evidence type="ECO:0000256" key="2">
    <source>
        <dbReference type="SAM" id="Coils"/>
    </source>
</evidence>
<dbReference type="GO" id="GO:0000407">
    <property type="term" value="C:phagophore assembly site"/>
    <property type="evidence" value="ECO:0007669"/>
    <property type="project" value="TreeGrafter"/>
</dbReference>
<dbReference type="InterPro" id="IPR007243">
    <property type="entry name" value="Atg6/Beclin"/>
</dbReference>
<dbReference type="Pfam" id="PF04111">
    <property type="entry name" value="APG6"/>
    <property type="match status" value="1"/>
</dbReference>
<keyword evidence="5" id="KW-1185">Reference proteome</keyword>
<dbReference type="GO" id="GO:0030674">
    <property type="term" value="F:protein-macromolecule adaptor activity"/>
    <property type="evidence" value="ECO:0007669"/>
    <property type="project" value="TreeGrafter"/>
</dbReference>
<evidence type="ECO:0000256" key="1">
    <source>
        <dbReference type="ARBA" id="ARBA00005965"/>
    </source>
</evidence>
<dbReference type="GO" id="GO:0034272">
    <property type="term" value="C:phosphatidylinositol 3-kinase complex, class III, type II"/>
    <property type="evidence" value="ECO:0007669"/>
    <property type="project" value="TreeGrafter"/>
</dbReference>
<accession>G0R3C9</accession>
<dbReference type="Gene3D" id="1.10.418.40">
    <property type="entry name" value="Autophagy protein 6/Beclin 1"/>
    <property type="match status" value="1"/>
</dbReference>
<dbReference type="InterPro" id="IPR040455">
    <property type="entry name" value="Atg6_BARA"/>
</dbReference>
<dbReference type="GO" id="GO:0045324">
    <property type="term" value="P:late endosome to vacuole transport"/>
    <property type="evidence" value="ECO:0007669"/>
    <property type="project" value="TreeGrafter"/>
</dbReference>
<dbReference type="Proteomes" id="UP000008983">
    <property type="component" value="Unassembled WGS sequence"/>
</dbReference>
<dbReference type="GeneID" id="14904100"/>
<evidence type="ECO:0000313" key="5">
    <source>
        <dbReference type="Proteomes" id="UP000008983"/>
    </source>
</evidence>
<dbReference type="InParanoid" id="G0R3C9"/>
<dbReference type="EMBL" id="GL984298">
    <property type="protein sequence ID" value="EGR28025.1"/>
    <property type="molecule type" value="Genomic_DNA"/>
</dbReference>
<dbReference type="GO" id="GO:0000045">
    <property type="term" value="P:autophagosome assembly"/>
    <property type="evidence" value="ECO:0007669"/>
    <property type="project" value="TreeGrafter"/>
</dbReference>
<evidence type="ECO:0000313" key="4">
    <source>
        <dbReference type="EMBL" id="EGR28025.1"/>
    </source>
</evidence>
<feature type="coiled-coil region" evidence="2">
    <location>
        <begin position="38"/>
        <end position="125"/>
    </location>
</feature>
<dbReference type="GO" id="GO:0034271">
    <property type="term" value="C:phosphatidylinositol 3-kinase complex, class III, type I"/>
    <property type="evidence" value="ECO:0007669"/>
    <property type="project" value="TreeGrafter"/>
</dbReference>
<dbReference type="InterPro" id="IPR038274">
    <property type="entry name" value="Atg6/Beclin_C_sf"/>
</dbReference>
<dbReference type="PANTHER" id="PTHR12768">
    <property type="entry name" value="BECLIN 1"/>
    <property type="match status" value="1"/>
</dbReference>
<gene>
    <name evidence="4" type="ORF">IMG5_184550</name>
</gene>
<organism evidence="4 5">
    <name type="scientific">Ichthyophthirius multifiliis</name>
    <name type="common">White spot disease agent</name>
    <name type="synonym">Ich</name>
    <dbReference type="NCBI Taxonomy" id="5932"/>
    <lineage>
        <taxon>Eukaryota</taxon>
        <taxon>Sar</taxon>
        <taxon>Alveolata</taxon>
        <taxon>Ciliophora</taxon>
        <taxon>Intramacronucleata</taxon>
        <taxon>Oligohymenophorea</taxon>
        <taxon>Hymenostomatida</taxon>
        <taxon>Ophryoglenina</taxon>
        <taxon>Ichthyophthirius</taxon>
    </lineage>
</organism>